<dbReference type="InterPro" id="IPR014710">
    <property type="entry name" value="RmlC-like_jellyroll"/>
</dbReference>
<dbReference type="InterPro" id="IPR011051">
    <property type="entry name" value="RmlC_Cupin_sf"/>
</dbReference>
<dbReference type="EMBL" id="OMOQ01000001">
    <property type="protein sequence ID" value="SPH17503.1"/>
    <property type="molecule type" value="Genomic_DNA"/>
</dbReference>
<evidence type="ECO:0000313" key="2">
    <source>
        <dbReference type="Proteomes" id="UP000244924"/>
    </source>
</evidence>
<organism evidence="1 2">
    <name type="scientific">Albidovulum aquaemixtae</name>
    <dbReference type="NCBI Taxonomy" id="1542388"/>
    <lineage>
        <taxon>Bacteria</taxon>
        <taxon>Pseudomonadati</taxon>
        <taxon>Pseudomonadota</taxon>
        <taxon>Alphaproteobacteria</taxon>
        <taxon>Rhodobacterales</taxon>
        <taxon>Paracoccaceae</taxon>
        <taxon>Albidovulum</taxon>
    </lineage>
</organism>
<gene>
    <name evidence="1" type="primary">ves</name>
    <name evidence="1" type="ORF">DEA8626_01026</name>
</gene>
<dbReference type="Gene3D" id="2.60.120.10">
    <property type="entry name" value="Jelly Rolls"/>
    <property type="match status" value="1"/>
</dbReference>
<reference evidence="1 2" key="1">
    <citation type="submission" date="2018-03" db="EMBL/GenBank/DDBJ databases">
        <authorList>
            <person name="Keele B.F."/>
        </authorList>
    </citation>
    <scope>NUCLEOTIDE SEQUENCE [LARGE SCALE GENOMIC DNA]</scope>
    <source>
        <strain evidence="1 2">CECT 8626</strain>
    </source>
</reference>
<evidence type="ECO:0000313" key="1">
    <source>
        <dbReference type="EMBL" id="SPH17503.1"/>
    </source>
</evidence>
<dbReference type="PANTHER" id="PTHR37943:SF1">
    <property type="entry name" value="PROTEIN VES"/>
    <property type="match status" value="1"/>
</dbReference>
<accession>A0A2R8B4S7</accession>
<name>A0A2R8B4S7_9RHOB</name>
<proteinExistence type="predicted"/>
<dbReference type="Proteomes" id="UP000244924">
    <property type="component" value="Unassembled WGS sequence"/>
</dbReference>
<dbReference type="SUPFAM" id="SSF51182">
    <property type="entry name" value="RmlC-like cupins"/>
    <property type="match status" value="1"/>
</dbReference>
<dbReference type="Pfam" id="PF05962">
    <property type="entry name" value="HutD"/>
    <property type="match status" value="1"/>
</dbReference>
<dbReference type="OrthoDB" id="9800082at2"/>
<sequence>MRTLWKNGRGATYEIATRNGARGMLWRLSLAEMAGEVPFSVFPGLQRILTVVSGPGICLTGEDMAIEALPQQPVTFSGDVPLVGACADGPVRNLNLIFDPGQVAASVAPVAGCDFGRLRRDAGTLHAIHLLSGRLGLAQGVMLEAGDTALLDGDDAAPSASEDARGLLVAIHRMPGPAGSETGQEV</sequence>
<protein>
    <submittedName>
        <fullName evidence="1">Protein Ves</fullName>
    </submittedName>
</protein>
<keyword evidence="2" id="KW-1185">Reference proteome</keyword>
<dbReference type="PANTHER" id="PTHR37943">
    <property type="entry name" value="PROTEIN VES"/>
    <property type="match status" value="1"/>
</dbReference>
<dbReference type="AlphaFoldDB" id="A0A2R8B4S7"/>
<dbReference type="RefSeq" id="WP_108851946.1">
    <property type="nucleotide sequence ID" value="NZ_OMOQ01000001.1"/>
</dbReference>
<dbReference type="InterPro" id="IPR010282">
    <property type="entry name" value="Uncharacterised_HutD/Ves"/>
</dbReference>